<dbReference type="InterPro" id="IPR057739">
    <property type="entry name" value="Glyco_hydro_29_N"/>
</dbReference>
<reference evidence="7" key="2">
    <citation type="journal article" date="2021" name="PeerJ">
        <title>Extensive microbial diversity within the chicken gut microbiome revealed by metagenomics and culture.</title>
        <authorList>
            <person name="Gilroy R."/>
            <person name="Ravi A."/>
            <person name="Getino M."/>
            <person name="Pursley I."/>
            <person name="Horton D.L."/>
            <person name="Alikhan N.F."/>
            <person name="Baker D."/>
            <person name="Gharbi K."/>
            <person name="Hall N."/>
            <person name="Watson M."/>
            <person name="Adriaenssens E.M."/>
            <person name="Foster-Nyarko E."/>
            <person name="Jarju S."/>
            <person name="Secka A."/>
            <person name="Antonio M."/>
            <person name="Oren A."/>
            <person name="Chaudhuri R.R."/>
            <person name="La Ragione R."/>
            <person name="Hildebrand F."/>
            <person name="Pallen M.J."/>
        </authorList>
    </citation>
    <scope>NUCLEOTIDE SEQUENCE</scope>
    <source>
        <strain evidence="7">B1-3475</strain>
    </source>
</reference>
<sequence length="469" mass="53039">MCVLYAGCSGSQQEICEELLPGTVPEDYICPEGLPVPSESQLKWHEAEMGVVFHYDLHVFDGKKYGQGANRTEPVEDYNIFNPEHLDTDQWIRAAKSAGARFAILTATHETGFGLWQSDVNPYCLKALRWRDGKGDIVKDFVESCRRYGIRPGLYIGIRWNSLLGIHNFKAEGDGQFAENRQQWYRRYCERMVEELCTRYGDLFMIWFDGGADDPRGLGPDVEPIVEKYQPDCLFYHNVDRADLRWGGSESGTVGYPCWSSFPYPYSHNRTNESSEKYNDLLAHGDPDGRYWVPAMADTPLRGWNGRHEWFWEPGDEDAVYPLDKLMEIYEKSVGRNAVLVVGVAPGPDGLVADGDVARLEEWGTEIRRRYGKPVSSACGKGRVQMLATEGKTVDCCVIREDIRAGERIRAWHVDARTDEGWARVADGTAVGNRHIAGFRPLEADSLRLVVDSCIAEPLVKDFSAFRVN</sequence>
<dbReference type="GO" id="GO:0006004">
    <property type="term" value="P:fucose metabolic process"/>
    <property type="evidence" value="ECO:0007669"/>
    <property type="project" value="TreeGrafter"/>
</dbReference>
<keyword evidence="4" id="KW-0378">Hydrolase</keyword>
<dbReference type="Gene3D" id="3.20.20.80">
    <property type="entry name" value="Glycosidases"/>
    <property type="match status" value="1"/>
</dbReference>
<evidence type="ECO:0000313" key="7">
    <source>
        <dbReference type="EMBL" id="MBO8455596.1"/>
    </source>
</evidence>
<gene>
    <name evidence="7" type="ORF">IAC08_04235</name>
</gene>
<dbReference type="SUPFAM" id="SSF51445">
    <property type="entry name" value="(Trans)glycosidases"/>
    <property type="match status" value="1"/>
</dbReference>
<dbReference type="PANTHER" id="PTHR10030">
    <property type="entry name" value="ALPHA-L-FUCOSIDASE"/>
    <property type="match status" value="1"/>
</dbReference>
<keyword evidence="5" id="KW-0326">Glycosidase</keyword>
<name>A0A9D9MZR5_9BACT</name>
<evidence type="ECO:0000256" key="1">
    <source>
        <dbReference type="ARBA" id="ARBA00007951"/>
    </source>
</evidence>
<feature type="domain" description="Glycoside hydrolase family 29 N-terminal" evidence="6">
    <location>
        <begin position="43"/>
        <end position="365"/>
    </location>
</feature>
<dbReference type="PANTHER" id="PTHR10030:SF37">
    <property type="entry name" value="ALPHA-L-FUCOSIDASE-RELATED"/>
    <property type="match status" value="1"/>
</dbReference>
<evidence type="ECO:0000259" key="6">
    <source>
        <dbReference type="Pfam" id="PF01120"/>
    </source>
</evidence>
<dbReference type="Gene3D" id="2.60.120.260">
    <property type="entry name" value="Galactose-binding domain-like"/>
    <property type="match status" value="1"/>
</dbReference>
<evidence type="ECO:0000256" key="5">
    <source>
        <dbReference type="ARBA" id="ARBA00023295"/>
    </source>
</evidence>
<dbReference type="InterPro" id="IPR000933">
    <property type="entry name" value="Glyco_hydro_29"/>
</dbReference>
<keyword evidence="3" id="KW-0732">Signal</keyword>
<dbReference type="SMART" id="SM00812">
    <property type="entry name" value="Alpha_L_fucos"/>
    <property type="match status" value="1"/>
</dbReference>
<dbReference type="EMBL" id="JADIMK010000041">
    <property type="protein sequence ID" value="MBO8455596.1"/>
    <property type="molecule type" value="Genomic_DNA"/>
</dbReference>
<dbReference type="GO" id="GO:0016139">
    <property type="term" value="P:glycoside catabolic process"/>
    <property type="evidence" value="ECO:0007669"/>
    <property type="project" value="TreeGrafter"/>
</dbReference>
<dbReference type="GO" id="GO:0005764">
    <property type="term" value="C:lysosome"/>
    <property type="evidence" value="ECO:0007669"/>
    <property type="project" value="TreeGrafter"/>
</dbReference>
<dbReference type="Pfam" id="PF01120">
    <property type="entry name" value="Alpha_L_fucos"/>
    <property type="match status" value="1"/>
</dbReference>
<evidence type="ECO:0000256" key="2">
    <source>
        <dbReference type="ARBA" id="ARBA00012662"/>
    </source>
</evidence>
<dbReference type="GO" id="GO:0004560">
    <property type="term" value="F:alpha-L-fucosidase activity"/>
    <property type="evidence" value="ECO:0007669"/>
    <property type="project" value="InterPro"/>
</dbReference>
<dbReference type="EC" id="3.2.1.51" evidence="2"/>
<accession>A0A9D9MZR5</accession>
<dbReference type="InterPro" id="IPR017853">
    <property type="entry name" value="GH"/>
</dbReference>
<organism evidence="7 8">
    <name type="scientific">Candidatus Cryptobacteroides intestinigallinarum</name>
    <dbReference type="NCBI Taxonomy" id="2840767"/>
    <lineage>
        <taxon>Bacteria</taxon>
        <taxon>Pseudomonadati</taxon>
        <taxon>Bacteroidota</taxon>
        <taxon>Bacteroidia</taxon>
        <taxon>Bacteroidales</taxon>
        <taxon>Candidatus Cryptobacteroides</taxon>
    </lineage>
</organism>
<protein>
    <recommendedName>
        <fullName evidence="2">alpha-L-fucosidase</fullName>
        <ecNumber evidence="2">3.2.1.51</ecNumber>
    </recommendedName>
</protein>
<comment type="similarity">
    <text evidence="1">Belongs to the glycosyl hydrolase 29 family.</text>
</comment>
<evidence type="ECO:0000256" key="4">
    <source>
        <dbReference type="ARBA" id="ARBA00022801"/>
    </source>
</evidence>
<reference evidence="7" key="1">
    <citation type="submission" date="2020-10" db="EMBL/GenBank/DDBJ databases">
        <authorList>
            <person name="Gilroy R."/>
        </authorList>
    </citation>
    <scope>NUCLEOTIDE SEQUENCE</scope>
    <source>
        <strain evidence="7">B1-3475</strain>
    </source>
</reference>
<evidence type="ECO:0000256" key="3">
    <source>
        <dbReference type="ARBA" id="ARBA00022729"/>
    </source>
</evidence>
<comment type="caution">
    <text evidence="7">The sequence shown here is derived from an EMBL/GenBank/DDBJ whole genome shotgun (WGS) entry which is preliminary data.</text>
</comment>
<evidence type="ECO:0000313" key="8">
    <source>
        <dbReference type="Proteomes" id="UP000823617"/>
    </source>
</evidence>
<proteinExistence type="inferred from homology"/>
<dbReference type="AlphaFoldDB" id="A0A9D9MZR5"/>
<dbReference type="Proteomes" id="UP000823617">
    <property type="component" value="Unassembled WGS sequence"/>
</dbReference>